<dbReference type="AlphaFoldDB" id="A0ABD3PIP4"/>
<sequence>RIPYSHVVDALARSTYSEHVSTADALLAATTQSTCAWAMTSQRDGGCRNKTTGSKLGNMIITRGCYQPQKHKHSI</sequence>
<keyword evidence="2" id="KW-1185">Reference proteome</keyword>
<comment type="caution">
    <text evidence="1">The sequence shown here is derived from an EMBL/GenBank/DDBJ whole genome shotgun (WGS) entry which is preliminary data.</text>
</comment>
<dbReference type="EMBL" id="JALLAZ020000754">
    <property type="protein sequence ID" value="KAL3787888.1"/>
    <property type="molecule type" value="Genomic_DNA"/>
</dbReference>
<organism evidence="1 2">
    <name type="scientific">Stephanodiscus triporus</name>
    <dbReference type="NCBI Taxonomy" id="2934178"/>
    <lineage>
        <taxon>Eukaryota</taxon>
        <taxon>Sar</taxon>
        <taxon>Stramenopiles</taxon>
        <taxon>Ochrophyta</taxon>
        <taxon>Bacillariophyta</taxon>
        <taxon>Coscinodiscophyceae</taxon>
        <taxon>Thalassiosirophycidae</taxon>
        <taxon>Stephanodiscales</taxon>
        <taxon>Stephanodiscaceae</taxon>
        <taxon>Stephanodiscus</taxon>
    </lineage>
</organism>
<evidence type="ECO:0000313" key="2">
    <source>
        <dbReference type="Proteomes" id="UP001530315"/>
    </source>
</evidence>
<proteinExistence type="predicted"/>
<protein>
    <submittedName>
        <fullName evidence="1">Uncharacterized protein</fullName>
    </submittedName>
</protein>
<reference evidence="1 2" key="1">
    <citation type="submission" date="2024-10" db="EMBL/GenBank/DDBJ databases">
        <title>Updated reference genomes for cyclostephanoid diatoms.</title>
        <authorList>
            <person name="Roberts W.R."/>
            <person name="Alverson A.J."/>
        </authorList>
    </citation>
    <scope>NUCLEOTIDE SEQUENCE [LARGE SCALE GENOMIC DNA]</scope>
    <source>
        <strain evidence="1 2">AJA276-08</strain>
    </source>
</reference>
<name>A0ABD3PIP4_9STRA</name>
<feature type="non-terminal residue" evidence="1">
    <location>
        <position position="1"/>
    </location>
</feature>
<dbReference type="Proteomes" id="UP001530315">
    <property type="component" value="Unassembled WGS sequence"/>
</dbReference>
<accession>A0ABD3PIP4</accession>
<gene>
    <name evidence="1" type="ORF">ACHAW5_007251</name>
</gene>
<evidence type="ECO:0000313" key="1">
    <source>
        <dbReference type="EMBL" id="KAL3787888.1"/>
    </source>
</evidence>